<comment type="caution">
    <text evidence="2">The sequence shown here is derived from an EMBL/GenBank/DDBJ whole genome shotgun (WGS) entry which is preliminary data.</text>
</comment>
<proteinExistence type="predicted"/>
<sequence length="330" mass="36819">MLQLTNNTPFSANIVTFPNEQGIDSLFVIVKATFIMGQKWSLADEQTPPQKADEYWGEPGLSSIKALSDFHIGKVSTDILMFGNACAPNHQSVSQLDVHLTVGQVQKTVRVFGDRQWQNGLPSRPIPFQSMPVVYERAFGGQYQVDESPLTAEERNLVGTGFAGKRSKTEMDGVALPNVENPNELIQHINDTPSPAGFSPTCSYWSPRNQWAGTYDDIWQETRAPYLPKDFDKRFLNAAHPDLIYPAFIQGGEPIIIKGMHPAGDINLSVPYVKISCNVKIKGKEIPINLNVDTLALHPNEQQLTMVWLAPFQCDKNLLNINEVELKLSR</sequence>
<organism evidence="2 3">
    <name type="scientific">Colwellia psychrerythraea</name>
    <name type="common">Vibrio psychroerythus</name>
    <dbReference type="NCBI Taxonomy" id="28229"/>
    <lineage>
        <taxon>Bacteria</taxon>
        <taxon>Pseudomonadati</taxon>
        <taxon>Pseudomonadota</taxon>
        <taxon>Gammaproteobacteria</taxon>
        <taxon>Alteromonadales</taxon>
        <taxon>Colwelliaceae</taxon>
        <taxon>Colwellia</taxon>
    </lineage>
</organism>
<gene>
    <name evidence="2" type="ORF">GAB14E_2891</name>
</gene>
<evidence type="ECO:0000313" key="3">
    <source>
        <dbReference type="Proteomes" id="UP000029868"/>
    </source>
</evidence>
<dbReference type="RefSeq" id="WP_033082643.1">
    <property type="nucleotide sequence ID" value="NZ_JQEC01000038.1"/>
</dbReference>
<protein>
    <recommendedName>
        <fullName evidence="1">DUF2169 domain-containing protein</fullName>
    </recommendedName>
</protein>
<dbReference type="Proteomes" id="UP000029868">
    <property type="component" value="Unassembled WGS sequence"/>
</dbReference>
<evidence type="ECO:0000259" key="1">
    <source>
        <dbReference type="Pfam" id="PF09937"/>
    </source>
</evidence>
<dbReference type="Pfam" id="PF09937">
    <property type="entry name" value="DUF2169"/>
    <property type="match status" value="1"/>
</dbReference>
<feature type="domain" description="DUF2169" evidence="1">
    <location>
        <begin position="24"/>
        <end position="308"/>
    </location>
</feature>
<reference evidence="2 3" key="1">
    <citation type="submission" date="2014-08" db="EMBL/GenBank/DDBJ databases">
        <title>Genomic and Phenotypic Diversity of Colwellia psychrerythraea strains from Disparate Marine Basins.</title>
        <authorList>
            <person name="Techtmann S.M."/>
            <person name="Stelling S.C."/>
            <person name="Utturkar S.M."/>
            <person name="Alshibli N."/>
            <person name="Harris A."/>
            <person name="Brown S.D."/>
            <person name="Hazen T.C."/>
        </authorList>
    </citation>
    <scope>NUCLEOTIDE SEQUENCE [LARGE SCALE GENOMIC DNA]</scope>
    <source>
        <strain evidence="2 3">GAB14E</strain>
    </source>
</reference>
<dbReference type="EMBL" id="JQEC01000038">
    <property type="protein sequence ID" value="KGJ92046.1"/>
    <property type="molecule type" value="Genomic_DNA"/>
</dbReference>
<accession>A0A099KNK6</accession>
<dbReference type="AlphaFoldDB" id="A0A099KNK6"/>
<dbReference type="PATRIC" id="fig|28229.3.peg.2610"/>
<name>A0A099KNK6_COLPS</name>
<evidence type="ECO:0000313" key="2">
    <source>
        <dbReference type="EMBL" id="KGJ92046.1"/>
    </source>
</evidence>
<dbReference type="OrthoDB" id="5290767at2"/>
<dbReference type="InterPro" id="IPR018683">
    <property type="entry name" value="DUF2169"/>
</dbReference>